<dbReference type="Gene3D" id="3.30.413.10">
    <property type="entry name" value="Sulfite Reductase Hemoprotein, domain 1"/>
    <property type="match status" value="1"/>
</dbReference>
<evidence type="ECO:0000313" key="9">
    <source>
        <dbReference type="EMBL" id="KKN92505.1"/>
    </source>
</evidence>
<protein>
    <recommendedName>
        <fullName evidence="8">Nitrite/Sulfite reductase ferredoxin-like domain-containing protein</fullName>
    </recommendedName>
</protein>
<dbReference type="SUPFAM" id="SSF55124">
    <property type="entry name" value="Nitrite/Sulfite reductase N-terminal domain-like"/>
    <property type="match status" value="1"/>
</dbReference>
<evidence type="ECO:0000256" key="6">
    <source>
        <dbReference type="ARBA" id="ARBA00023014"/>
    </source>
</evidence>
<evidence type="ECO:0000259" key="8">
    <source>
        <dbReference type="Pfam" id="PF03460"/>
    </source>
</evidence>
<dbReference type="NCBIfam" id="TIGR02435">
    <property type="entry name" value="CobG"/>
    <property type="match status" value="1"/>
</dbReference>
<feature type="domain" description="Nitrite/Sulfite reductase ferredoxin-like" evidence="8">
    <location>
        <begin position="16"/>
        <end position="81"/>
    </location>
</feature>
<evidence type="ECO:0000256" key="7">
    <source>
        <dbReference type="SAM" id="MobiDB-lite"/>
    </source>
</evidence>
<feature type="compositionally biased region" description="Polar residues" evidence="7">
    <location>
        <begin position="368"/>
        <end position="380"/>
    </location>
</feature>
<keyword evidence="3" id="KW-0479">Metal-binding</keyword>
<keyword evidence="4" id="KW-0560">Oxidoreductase</keyword>
<keyword evidence="6" id="KW-0411">Iron-sulfur</keyword>
<keyword evidence="5" id="KW-0408">Iron</keyword>
<reference evidence="9" key="1">
    <citation type="journal article" date="2015" name="Nature">
        <title>Complex archaea that bridge the gap between prokaryotes and eukaryotes.</title>
        <authorList>
            <person name="Spang A."/>
            <person name="Saw J.H."/>
            <person name="Jorgensen S.L."/>
            <person name="Zaremba-Niedzwiedzka K."/>
            <person name="Martijn J."/>
            <person name="Lind A.E."/>
            <person name="van Eijk R."/>
            <person name="Schleper C."/>
            <person name="Guy L."/>
            <person name="Ettema T.J."/>
        </authorList>
    </citation>
    <scope>NUCLEOTIDE SEQUENCE</scope>
</reference>
<dbReference type="InterPro" id="IPR036136">
    <property type="entry name" value="Nit/Sulf_reduc_fer-like_dom_sf"/>
</dbReference>
<dbReference type="SUPFAM" id="SSF56014">
    <property type="entry name" value="Nitrite and sulphite reductase 4Fe-4S domain-like"/>
    <property type="match status" value="1"/>
</dbReference>
<dbReference type="GO" id="GO:0016491">
    <property type="term" value="F:oxidoreductase activity"/>
    <property type="evidence" value="ECO:0007669"/>
    <property type="project" value="UniProtKB-KW"/>
</dbReference>
<comment type="caution">
    <text evidence="9">The sequence shown here is derived from an EMBL/GenBank/DDBJ whole genome shotgun (WGS) entry which is preliminary data.</text>
</comment>
<keyword evidence="1" id="KW-0004">4Fe-4S</keyword>
<dbReference type="GO" id="GO:0051539">
    <property type="term" value="F:4 iron, 4 sulfur cluster binding"/>
    <property type="evidence" value="ECO:0007669"/>
    <property type="project" value="UniProtKB-KW"/>
</dbReference>
<dbReference type="PANTHER" id="PTHR32439:SF9">
    <property type="entry name" value="BLR3264 PROTEIN"/>
    <property type="match status" value="1"/>
</dbReference>
<sequence length="380" mass="39785">MSAPQVFGWCPGALRPMMSGDGLVVRLRVPMGRLNPDQIRRVATLARTHGNGMIDLSARANLQLRGVTTDSHVALIDGLREIGLVDADLDAEARRNITVTPFWQDGDDSHRVAQALAHALSSDDAPDLPSKFGFAIDCGERPVLTVTSADIRIERSAAGLICRADGAGMGQPITVDTAADAALALARWFLDTGGVTDGRGRMAAHIATRGAPPGADTAPLPAAPVPEPGVTPQGTLLGFSFGQTTAESFAQLAKLGALRLAPWRMVLMEGAALLAPLPDFITDASDPRRRVQVCTGAPGCRQALSDTRHAAQAIAAHLSPDSDDTIHISGCAKGCAHPAPAPVTLTASHDGHFTLTRHGRAGDPPQSAPLTVTQIQDRRL</sequence>
<evidence type="ECO:0000256" key="2">
    <source>
        <dbReference type="ARBA" id="ARBA00022617"/>
    </source>
</evidence>
<keyword evidence="2" id="KW-0349">Heme</keyword>
<accession>A0A0F9UH09</accession>
<evidence type="ECO:0000256" key="3">
    <source>
        <dbReference type="ARBA" id="ARBA00022723"/>
    </source>
</evidence>
<evidence type="ECO:0000256" key="4">
    <source>
        <dbReference type="ARBA" id="ARBA00023002"/>
    </source>
</evidence>
<dbReference type="InterPro" id="IPR045854">
    <property type="entry name" value="NO2/SO3_Rdtase_4Fe4S_sf"/>
</dbReference>
<dbReference type="InterPro" id="IPR051329">
    <property type="entry name" value="NIR_SIR_4Fe-4S"/>
</dbReference>
<dbReference type="GO" id="GO:0046872">
    <property type="term" value="F:metal ion binding"/>
    <property type="evidence" value="ECO:0007669"/>
    <property type="project" value="UniProtKB-KW"/>
</dbReference>
<dbReference type="AlphaFoldDB" id="A0A0F9UH09"/>
<evidence type="ECO:0000256" key="5">
    <source>
        <dbReference type="ARBA" id="ARBA00023004"/>
    </source>
</evidence>
<feature type="region of interest" description="Disordered" evidence="7">
    <location>
        <begin position="357"/>
        <end position="380"/>
    </location>
</feature>
<dbReference type="EMBL" id="LAZR01000094">
    <property type="protein sequence ID" value="KKN92505.1"/>
    <property type="molecule type" value="Genomic_DNA"/>
</dbReference>
<proteinExistence type="predicted"/>
<dbReference type="Gene3D" id="3.90.480.20">
    <property type="match status" value="1"/>
</dbReference>
<dbReference type="InterPro" id="IPR012798">
    <property type="entry name" value="Cbl_synth_CobG-like"/>
</dbReference>
<dbReference type="InterPro" id="IPR005117">
    <property type="entry name" value="NiRdtase/SiRdtase_haem-b_fer"/>
</dbReference>
<gene>
    <name evidence="9" type="ORF">LCGC14_0206630</name>
</gene>
<evidence type="ECO:0000256" key="1">
    <source>
        <dbReference type="ARBA" id="ARBA00022485"/>
    </source>
</evidence>
<organism evidence="9">
    <name type="scientific">marine sediment metagenome</name>
    <dbReference type="NCBI Taxonomy" id="412755"/>
    <lineage>
        <taxon>unclassified sequences</taxon>
        <taxon>metagenomes</taxon>
        <taxon>ecological metagenomes</taxon>
    </lineage>
</organism>
<dbReference type="PANTHER" id="PTHR32439">
    <property type="entry name" value="FERREDOXIN--NITRITE REDUCTASE, CHLOROPLASTIC"/>
    <property type="match status" value="1"/>
</dbReference>
<name>A0A0F9UH09_9ZZZZ</name>
<dbReference type="Pfam" id="PF03460">
    <property type="entry name" value="NIR_SIR_ferr"/>
    <property type="match status" value="1"/>
</dbReference>